<keyword evidence="2" id="KW-1185">Reference proteome</keyword>
<organism evidence="1 2">
    <name type="scientific">Chryseobacterium taihuense</name>
    <dbReference type="NCBI Taxonomy" id="1141221"/>
    <lineage>
        <taxon>Bacteria</taxon>
        <taxon>Pseudomonadati</taxon>
        <taxon>Bacteroidota</taxon>
        <taxon>Flavobacteriia</taxon>
        <taxon>Flavobacteriales</taxon>
        <taxon>Weeksellaceae</taxon>
        <taxon>Chryseobacterium group</taxon>
        <taxon>Chryseobacterium</taxon>
    </lineage>
</organism>
<name>A0ABY0QYW2_9FLAO</name>
<dbReference type="Gene3D" id="1.10.720.30">
    <property type="entry name" value="SAP domain"/>
    <property type="match status" value="1"/>
</dbReference>
<dbReference type="InterPro" id="IPR036361">
    <property type="entry name" value="SAP_dom_sf"/>
</dbReference>
<dbReference type="Pfam" id="PF09905">
    <property type="entry name" value="VF530"/>
    <property type="match status" value="1"/>
</dbReference>
<evidence type="ECO:0000313" key="2">
    <source>
        <dbReference type="Proteomes" id="UP000199242"/>
    </source>
</evidence>
<dbReference type="Proteomes" id="UP000199242">
    <property type="component" value="Unassembled WGS sequence"/>
</dbReference>
<accession>A0ABY0QYW2</accession>
<evidence type="ECO:0000313" key="1">
    <source>
        <dbReference type="EMBL" id="SDM13531.1"/>
    </source>
</evidence>
<dbReference type="EMBL" id="FNHD01000014">
    <property type="protein sequence ID" value="SDM13531.1"/>
    <property type="molecule type" value="Genomic_DNA"/>
</dbReference>
<sequence>MNSYLYIIMEQQSKDPLHGKRLDAILEDLVEYYHGFEQLGEQINIKCFTDNPSINSSLKFLRKTPWARTKVESLYLYVLRQKKRDEKNKENRNKT</sequence>
<comment type="caution">
    <text evidence="1">The sequence shown here is derived from an EMBL/GenBank/DDBJ whole genome shotgun (WGS) entry which is preliminary data.</text>
</comment>
<gene>
    <name evidence="1" type="ORF">SAMN05216273_11437</name>
</gene>
<protein>
    <submittedName>
        <fullName evidence="1">Uncharacterized conserved protein</fullName>
    </submittedName>
</protein>
<reference evidence="1 2" key="1">
    <citation type="submission" date="2016-10" db="EMBL/GenBank/DDBJ databases">
        <authorList>
            <person name="Varghese N."/>
            <person name="Submissions S."/>
        </authorList>
    </citation>
    <scope>NUCLEOTIDE SEQUENCE [LARGE SCALE GENOMIC DNA]</scope>
    <source>
        <strain evidence="1 2">CGMCC 1.10941</strain>
    </source>
</reference>
<proteinExistence type="predicted"/>
<dbReference type="InterPro" id="IPR018668">
    <property type="entry name" value="DNA-binding_VF530-like"/>
</dbReference>